<reference evidence="3 4" key="1">
    <citation type="journal article" date="2024" name="BMC Genomics">
        <title>De novo assembly and annotation of Popillia japonica's genome with initial clues to its potential as an invasive pest.</title>
        <authorList>
            <person name="Cucini C."/>
            <person name="Boschi S."/>
            <person name="Funari R."/>
            <person name="Cardaioli E."/>
            <person name="Iannotti N."/>
            <person name="Marturano G."/>
            <person name="Paoli F."/>
            <person name="Bruttini M."/>
            <person name="Carapelli A."/>
            <person name="Frati F."/>
            <person name="Nardi F."/>
        </authorList>
    </citation>
    <scope>NUCLEOTIDE SEQUENCE [LARGE SCALE GENOMIC DNA]</scope>
    <source>
        <strain evidence="3">DMR45628</strain>
    </source>
</reference>
<feature type="transmembrane region" description="Helical" evidence="2">
    <location>
        <begin position="182"/>
        <end position="202"/>
    </location>
</feature>
<dbReference type="PANTHER" id="PTHR11360:SF284">
    <property type="entry name" value="EG:103B4.3 PROTEIN-RELATED"/>
    <property type="match status" value="1"/>
</dbReference>
<feature type="transmembrane region" description="Helical" evidence="2">
    <location>
        <begin position="55"/>
        <end position="73"/>
    </location>
</feature>
<name>A0AAW1MDH1_POPJA</name>
<keyword evidence="2" id="KW-0812">Transmembrane</keyword>
<dbReference type="Proteomes" id="UP001458880">
    <property type="component" value="Unassembled WGS sequence"/>
</dbReference>
<proteinExistence type="predicted"/>
<feature type="transmembrane region" description="Helical" evidence="2">
    <location>
        <begin position="20"/>
        <end position="43"/>
    </location>
</feature>
<evidence type="ECO:0000256" key="1">
    <source>
        <dbReference type="SAM" id="MobiDB-lite"/>
    </source>
</evidence>
<dbReference type="GO" id="GO:0008028">
    <property type="term" value="F:monocarboxylic acid transmembrane transporter activity"/>
    <property type="evidence" value="ECO:0007669"/>
    <property type="project" value="TreeGrafter"/>
</dbReference>
<dbReference type="InterPro" id="IPR036259">
    <property type="entry name" value="MFS_trans_sf"/>
</dbReference>
<feature type="transmembrane region" description="Helical" evidence="2">
    <location>
        <begin position="409"/>
        <end position="431"/>
    </location>
</feature>
<evidence type="ECO:0000256" key="2">
    <source>
        <dbReference type="SAM" id="Phobius"/>
    </source>
</evidence>
<feature type="transmembrane region" description="Helical" evidence="2">
    <location>
        <begin position="120"/>
        <end position="143"/>
    </location>
</feature>
<feature type="compositionally biased region" description="Low complexity" evidence="1">
    <location>
        <begin position="251"/>
        <end position="269"/>
    </location>
</feature>
<keyword evidence="2" id="KW-1133">Transmembrane helix</keyword>
<feature type="transmembrane region" description="Helical" evidence="2">
    <location>
        <begin position="552"/>
        <end position="575"/>
    </location>
</feature>
<evidence type="ECO:0000313" key="4">
    <source>
        <dbReference type="Proteomes" id="UP001458880"/>
    </source>
</evidence>
<dbReference type="AlphaFoldDB" id="A0AAW1MDH1"/>
<feature type="region of interest" description="Disordered" evidence="1">
    <location>
        <begin position="249"/>
        <end position="271"/>
    </location>
</feature>
<feature type="transmembrane region" description="Helical" evidence="2">
    <location>
        <begin position="451"/>
        <end position="472"/>
    </location>
</feature>
<keyword evidence="4" id="KW-1185">Reference proteome</keyword>
<comment type="caution">
    <text evidence="3">The sequence shown here is derived from an EMBL/GenBank/DDBJ whole genome shotgun (WGS) entry which is preliminary data.</text>
</comment>
<sequence length="589" mass="66885">MSKSASLNYHHQNKLSDAKWSLTVVTVVFLIEFLLPSALSSYGVFFNEFVEDDCFPFHSALWTPVVFVASWNLMNPWSRKIGAKFEGNKQILKLITITGAIILSFGIGLSSLVKTITIQIIFYGAIGGAGTSIALTQIKIYVYDNFQSKPETLEAILQIAKVISIFIFPHCVLFLAEHYGVFKAQGIFASILLHALPITLLLPGNRAVVPQLLRYRTVPGYLQDSIELPTINKGFDNGIKHIHPSSFKRASLNSDSESNSSDSSDSYSLEEIKEEIPRSPLPLRFKNDMGVEILPEIPEEDESCDETSRKISTDIKRLSKISDRFEEIIGKNKRNDGPNMVMGLTELENSFHRRSRKRKRPKFFQDFSRNSAGCCSPYRKYIFRKRLRSLALILFDTFIKPLNTSLKCFYFYPSLCCKTCMALTYVVYISIIPHVALVNGANYSVDITEAVFLLTFISVAWCFFLISLPWVINMSKVKIRVLHILGLLLTSGSYFMVHLSLSHDMITLSCLVFGLGYGTTSFVEDIVYRESLGVRKWNLVVGTLETLSVHDIFLVFFVLVSVNILLWILAPLINFTWTYFKKRRREAFL</sequence>
<dbReference type="SUPFAM" id="SSF103473">
    <property type="entry name" value="MFS general substrate transporter"/>
    <property type="match status" value="1"/>
</dbReference>
<protein>
    <submittedName>
        <fullName evidence="3">Uncharacterized protein</fullName>
    </submittedName>
</protein>
<dbReference type="InterPro" id="IPR050327">
    <property type="entry name" value="Proton-linked_MCT"/>
</dbReference>
<evidence type="ECO:0000313" key="3">
    <source>
        <dbReference type="EMBL" id="KAK9745616.1"/>
    </source>
</evidence>
<feature type="transmembrane region" description="Helical" evidence="2">
    <location>
        <begin position="479"/>
        <end position="497"/>
    </location>
</feature>
<keyword evidence="2" id="KW-0472">Membrane</keyword>
<dbReference type="EMBL" id="JASPKY010000047">
    <property type="protein sequence ID" value="KAK9745616.1"/>
    <property type="molecule type" value="Genomic_DNA"/>
</dbReference>
<feature type="transmembrane region" description="Helical" evidence="2">
    <location>
        <begin position="94"/>
        <end position="114"/>
    </location>
</feature>
<feature type="transmembrane region" description="Helical" evidence="2">
    <location>
        <begin position="155"/>
        <end position="176"/>
    </location>
</feature>
<accession>A0AAW1MDH1</accession>
<organism evidence="3 4">
    <name type="scientific">Popillia japonica</name>
    <name type="common">Japanese beetle</name>
    <dbReference type="NCBI Taxonomy" id="7064"/>
    <lineage>
        <taxon>Eukaryota</taxon>
        <taxon>Metazoa</taxon>
        <taxon>Ecdysozoa</taxon>
        <taxon>Arthropoda</taxon>
        <taxon>Hexapoda</taxon>
        <taxon>Insecta</taxon>
        <taxon>Pterygota</taxon>
        <taxon>Neoptera</taxon>
        <taxon>Endopterygota</taxon>
        <taxon>Coleoptera</taxon>
        <taxon>Polyphaga</taxon>
        <taxon>Scarabaeiformia</taxon>
        <taxon>Scarabaeidae</taxon>
        <taxon>Rutelinae</taxon>
        <taxon>Popillia</taxon>
    </lineage>
</organism>
<dbReference type="PANTHER" id="PTHR11360">
    <property type="entry name" value="MONOCARBOXYLATE TRANSPORTER"/>
    <property type="match status" value="1"/>
</dbReference>
<gene>
    <name evidence="3" type="ORF">QE152_g6825</name>
</gene>